<dbReference type="PANTHER" id="PTHR47245:SF1">
    <property type="entry name" value="FOLDASE PROTEIN PRSA"/>
    <property type="match status" value="1"/>
</dbReference>
<keyword evidence="8 11" id="KW-0564">Palmitate</keyword>
<dbReference type="InterPro" id="IPR000297">
    <property type="entry name" value="PPIase_PpiC"/>
</dbReference>
<dbReference type="EMBL" id="JBAWSX010000004">
    <property type="protein sequence ID" value="MEI4801511.1"/>
    <property type="molecule type" value="Genomic_DNA"/>
</dbReference>
<evidence type="ECO:0000256" key="10">
    <source>
        <dbReference type="ARBA" id="ARBA00023288"/>
    </source>
</evidence>
<dbReference type="EC" id="5.2.1.8" evidence="11"/>
<dbReference type="Pfam" id="PF00639">
    <property type="entry name" value="Rotamase"/>
    <property type="match status" value="1"/>
</dbReference>
<feature type="signal peptide" evidence="12">
    <location>
        <begin position="1"/>
        <end position="20"/>
    </location>
</feature>
<proteinExistence type="inferred from homology"/>
<evidence type="ECO:0000256" key="7">
    <source>
        <dbReference type="ARBA" id="ARBA00023136"/>
    </source>
</evidence>
<sequence length="285" mass="32645">MKRKQLFIAAAALGTLMLAACDPKESSDPIATSTTSTITKGEFDKALKERFGKDMLYEMMAQDIMTKKYKVSDDEVDKEFKKVKEQAGDNFKMFLESNRMKNEDDLKKQIRSSLAIDKAIKQTITEKDIKARYKPEIKASQILVNDEQTANDIKRQLNSGASFEDLAKKYSEDTISKEKDGDLGYFGPGKMVPEFEDAAYKLHVGEISEPVKSTKGYHIIKLTDKKDLKPYDEVKGSIRKTLEAERIQDNTWRQKVLIDELKKENIKVKDSDLKDTFTRFEQPQK</sequence>
<protein>
    <recommendedName>
        <fullName evidence="11">Foldase protein PrsA</fullName>
        <ecNumber evidence="11">5.2.1.8</ecNumber>
    </recommendedName>
</protein>
<evidence type="ECO:0000313" key="15">
    <source>
        <dbReference type="Proteomes" id="UP001372526"/>
    </source>
</evidence>
<dbReference type="Gene3D" id="3.10.50.40">
    <property type="match status" value="1"/>
</dbReference>
<keyword evidence="6 11" id="KW-0697">Rotamase</keyword>
<dbReference type="PROSITE" id="PS50198">
    <property type="entry name" value="PPIC_PPIASE_2"/>
    <property type="match status" value="1"/>
</dbReference>
<keyword evidence="7 11" id="KW-0472">Membrane</keyword>
<dbReference type="InterPro" id="IPR046357">
    <property type="entry name" value="PPIase_dom_sf"/>
</dbReference>
<dbReference type="PROSITE" id="PS51257">
    <property type="entry name" value="PROKAR_LIPOPROTEIN"/>
    <property type="match status" value="1"/>
</dbReference>
<evidence type="ECO:0000256" key="2">
    <source>
        <dbReference type="ARBA" id="ARBA00004193"/>
    </source>
</evidence>
<keyword evidence="5 11" id="KW-0732">Signal</keyword>
<dbReference type="InterPro" id="IPR027304">
    <property type="entry name" value="Trigger_fact/SurA_dom_sf"/>
</dbReference>
<evidence type="ECO:0000256" key="1">
    <source>
        <dbReference type="ARBA" id="ARBA00000971"/>
    </source>
</evidence>
<evidence type="ECO:0000256" key="12">
    <source>
        <dbReference type="SAM" id="SignalP"/>
    </source>
</evidence>
<dbReference type="PANTHER" id="PTHR47245">
    <property type="entry name" value="PEPTIDYLPROLYL ISOMERASE"/>
    <property type="match status" value="1"/>
</dbReference>
<name>A0ABU8FFP9_9BACI</name>
<evidence type="ECO:0000256" key="8">
    <source>
        <dbReference type="ARBA" id="ARBA00023139"/>
    </source>
</evidence>
<dbReference type="RefSeq" id="WP_336472195.1">
    <property type="nucleotide sequence ID" value="NZ_JBAWSX010000004.1"/>
</dbReference>
<organism evidence="14 15">
    <name type="scientific">Bacillus bruguierae</name>
    <dbReference type="NCBI Taxonomy" id="3127667"/>
    <lineage>
        <taxon>Bacteria</taxon>
        <taxon>Bacillati</taxon>
        <taxon>Bacillota</taxon>
        <taxon>Bacilli</taxon>
        <taxon>Bacillales</taxon>
        <taxon>Bacillaceae</taxon>
        <taxon>Bacillus</taxon>
    </lineage>
</organism>
<keyword evidence="15" id="KW-1185">Reference proteome</keyword>
<accession>A0ABU8FFP9</accession>
<dbReference type="Proteomes" id="UP001372526">
    <property type="component" value="Unassembled WGS sequence"/>
</dbReference>
<gene>
    <name evidence="11 14" type="primary">prsA</name>
    <name evidence="14" type="ORF">WAZ07_09250</name>
</gene>
<evidence type="ECO:0000256" key="9">
    <source>
        <dbReference type="ARBA" id="ARBA00023235"/>
    </source>
</evidence>
<comment type="caution">
    <text evidence="14">The sequence shown here is derived from an EMBL/GenBank/DDBJ whole genome shotgun (WGS) entry which is preliminary data.</text>
</comment>
<evidence type="ECO:0000256" key="6">
    <source>
        <dbReference type="ARBA" id="ARBA00023110"/>
    </source>
</evidence>
<evidence type="ECO:0000259" key="13">
    <source>
        <dbReference type="PROSITE" id="PS50198"/>
    </source>
</evidence>
<dbReference type="HAMAP" id="MF_01145">
    <property type="entry name" value="Foldase_PrsA"/>
    <property type="match status" value="1"/>
</dbReference>
<reference evidence="14 15" key="1">
    <citation type="submission" date="2024-01" db="EMBL/GenBank/DDBJ databases">
        <title>Seven novel Bacillus-like species.</title>
        <authorList>
            <person name="Liu G."/>
        </authorList>
    </citation>
    <scope>NUCLEOTIDE SEQUENCE [LARGE SCALE GENOMIC DNA]</scope>
    <source>
        <strain evidence="14 15">FJAT-51639</strain>
    </source>
</reference>
<keyword evidence="9 11" id="KW-0413">Isomerase</keyword>
<comment type="subcellular location">
    <subcellularLocation>
        <location evidence="2 11">Cell membrane</location>
        <topology evidence="2 11">Lipid-anchor</topology>
    </subcellularLocation>
</comment>
<keyword evidence="10 11" id="KW-0449">Lipoprotein</keyword>
<dbReference type="InterPro" id="IPR050245">
    <property type="entry name" value="PrsA_foldase"/>
</dbReference>
<evidence type="ECO:0000256" key="5">
    <source>
        <dbReference type="ARBA" id="ARBA00022729"/>
    </source>
</evidence>
<evidence type="ECO:0000256" key="11">
    <source>
        <dbReference type="HAMAP-Rule" id="MF_01145"/>
    </source>
</evidence>
<evidence type="ECO:0000256" key="4">
    <source>
        <dbReference type="ARBA" id="ARBA00022475"/>
    </source>
</evidence>
<feature type="domain" description="PpiC" evidence="13">
    <location>
        <begin position="134"/>
        <end position="224"/>
    </location>
</feature>
<evidence type="ECO:0000313" key="14">
    <source>
        <dbReference type="EMBL" id="MEI4801511.1"/>
    </source>
</evidence>
<feature type="chain" id="PRO_5045805800" description="Foldase protein PrsA" evidence="12">
    <location>
        <begin position="21"/>
        <end position="285"/>
    </location>
</feature>
<comment type="catalytic activity">
    <reaction evidence="1 11">
        <text>[protein]-peptidylproline (omega=180) = [protein]-peptidylproline (omega=0)</text>
        <dbReference type="Rhea" id="RHEA:16237"/>
        <dbReference type="Rhea" id="RHEA-COMP:10747"/>
        <dbReference type="Rhea" id="RHEA-COMP:10748"/>
        <dbReference type="ChEBI" id="CHEBI:83833"/>
        <dbReference type="ChEBI" id="CHEBI:83834"/>
        <dbReference type="EC" id="5.2.1.8"/>
    </reaction>
</comment>
<dbReference type="SUPFAM" id="SSF54534">
    <property type="entry name" value="FKBP-like"/>
    <property type="match status" value="1"/>
</dbReference>
<comment type="function">
    <text evidence="11">Plays a major role in protein secretion by helping the post-translocational extracellular folding of several secreted proteins.</text>
</comment>
<dbReference type="NCBIfam" id="NF002827">
    <property type="entry name" value="PRK03002.1"/>
    <property type="match status" value="1"/>
</dbReference>
<keyword evidence="4 11" id="KW-1003">Cell membrane</keyword>
<dbReference type="InterPro" id="IPR023059">
    <property type="entry name" value="Foldase_PrsA"/>
</dbReference>
<comment type="similarity">
    <text evidence="3 11">Belongs to the PrsA family.</text>
</comment>
<dbReference type="SUPFAM" id="SSF109998">
    <property type="entry name" value="Triger factor/SurA peptide-binding domain-like"/>
    <property type="match status" value="1"/>
</dbReference>
<evidence type="ECO:0000256" key="3">
    <source>
        <dbReference type="ARBA" id="ARBA00006071"/>
    </source>
</evidence>
<dbReference type="GO" id="GO:0016853">
    <property type="term" value="F:isomerase activity"/>
    <property type="evidence" value="ECO:0007669"/>
    <property type="project" value="UniProtKB-KW"/>
</dbReference>